<evidence type="ECO:0000313" key="2">
    <source>
        <dbReference type="Proteomes" id="UP000007652"/>
    </source>
</evidence>
<protein>
    <submittedName>
        <fullName evidence="1">Uncharacterized protein</fullName>
    </submittedName>
</protein>
<comment type="caution">
    <text evidence="1">The sequence shown here is derived from an EMBL/GenBank/DDBJ whole genome shotgun (WGS) entry which is preliminary data.</text>
</comment>
<accession>G0V4H3</accession>
<name>G0V4H3_9CLOT</name>
<evidence type="ECO:0000313" key="1">
    <source>
        <dbReference type="EMBL" id="CCC58013.1"/>
    </source>
</evidence>
<organism evidence="1 2">
    <name type="scientific">Caloramator australicus RC3</name>
    <dbReference type="NCBI Taxonomy" id="857293"/>
    <lineage>
        <taxon>Bacteria</taxon>
        <taxon>Bacillati</taxon>
        <taxon>Bacillota</taxon>
        <taxon>Clostridia</taxon>
        <taxon>Eubacteriales</taxon>
        <taxon>Clostridiaceae</taxon>
        <taxon>Caloramator</taxon>
    </lineage>
</organism>
<dbReference type="EMBL" id="CAKP01000017">
    <property type="protein sequence ID" value="CCC58013.1"/>
    <property type="molecule type" value="Genomic_DNA"/>
</dbReference>
<reference evidence="1 2" key="1">
    <citation type="journal article" date="2011" name="J. Bacteriol.">
        <title>Draft genome sequence of Caloramator australicus strain RC3T, a thermoanaerobe from the Great Artesian Basin of Australia.</title>
        <authorList>
            <person name="Ogg C.D."/>
            <person name="Patel B.K.C."/>
        </authorList>
    </citation>
    <scope>NUCLEOTIDE SEQUENCE [LARGE SCALE GENOMIC DNA]</scope>
    <source>
        <strain evidence="1 2">RC3</strain>
    </source>
</reference>
<keyword evidence="2" id="KW-1185">Reference proteome</keyword>
<dbReference type="AlphaFoldDB" id="G0V4H3"/>
<proteinExistence type="predicted"/>
<gene>
    <name evidence="1" type="ORF">CAAU_0364</name>
</gene>
<dbReference type="Proteomes" id="UP000007652">
    <property type="component" value="Unassembled WGS sequence"/>
</dbReference>
<sequence>MKKQMILKKSSDTPACFHFLYIFAQIIFYQINKNKAIPKLG</sequence>